<comment type="caution">
    <text evidence="2">The sequence shown here is derived from an EMBL/GenBank/DDBJ whole genome shotgun (WGS) entry which is preliminary data.</text>
</comment>
<evidence type="ECO:0000313" key="4">
    <source>
        <dbReference type="Proteomes" id="UP000325313"/>
    </source>
</evidence>
<dbReference type="EMBL" id="VDEP01000479">
    <property type="protein sequence ID" value="KAA1071181.1"/>
    <property type="molecule type" value="Genomic_DNA"/>
</dbReference>
<reference evidence="3 4" key="1">
    <citation type="submission" date="2019-05" db="EMBL/GenBank/DDBJ databases">
        <title>Emergence of the Ug99 lineage of the wheat stem rust pathogen through somatic hybridization.</title>
        <authorList>
            <person name="Li F."/>
            <person name="Upadhyaya N.M."/>
            <person name="Sperschneider J."/>
            <person name="Matny O."/>
            <person name="Nguyen-Phuc H."/>
            <person name="Mago R."/>
            <person name="Raley C."/>
            <person name="Miller M.E."/>
            <person name="Silverstein K.A.T."/>
            <person name="Henningsen E."/>
            <person name="Hirsch C.D."/>
            <person name="Visser B."/>
            <person name="Pretorius Z.A."/>
            <person name="Steffenson B.J."/>
            <person name="Schwessinger B."/>
            <person name="Dodds P.N."/>
            <person name="Figueroa M."/>
        </authorList>
    </citation>
    <scope>NUCLEOTIDE SEQUENCE [LARGE SCALE GENOMIC DNA]</scope>
    <source>
        <strain evidence="2">21-0</strain>
        <strain evidence="1 4">Ug99</strain>
    </source>
</reference>
<sequence length="54" mass="5989">MYIGRPRSVSGRESSRLLHKRPIAFQKSVERSVNTAYSRSAGAVSVAKEIVELL</sequence>
<evidence type="ECO:0000313" key="1">
    <source>
        <dbReference type="EMBL" id="KAA1071181.1"/>
    </source>
</evidence>
<organism evidence="2 3">
    <name type="scientific">Puccinia graminis f. sp. tritici</name>
    <dbReference type="NCBI Taxonomy" id="56615"/>
    <lineage>
        <taxon>Eukaryota</taxon>
        <taxon>Fungi</taxon>
        <taxon>Dikarya</taxon>
        <taxon>Basidiomycota</taxon>
        <taxon>Pucciniomycotina</taxon>
        <taxon>Pucciniomycetes</taxon>
        <taxon>Pucciniales</taxon>
        <taxon>Pucciniaceae</taxon>
        <taxon>Puccinia</taxon>
    </lineage>
</organism>
<protein>
    <submittedName>
        <fullName evidence="2">Uncharacterized protein</fullName>
    </submittedName>
</protein>
<dbReference type="Proteomes" id="UP000325313">
    <property type="component" value="Unassembled WGS sequence"/>
</dbReference>
<gene>
    <name evidence="2" type="ORF">PGT21_019768</name>
    <name evidence="1" type="ORF">PGTUg99_010601</name>
</gene>
<proteinExistence type="predicted"/>
<keyword evidence="3" id="KW-1185">Reference proteome</keyword>
<dbReference type="Proteomes" id="UP000324748">
    <property type="component" value="Unassembled WGS sequence"/>
</dbReference>
<name>A0A5B0P0E7_PUCGR</name>
<dbReference type="AlphaFoldDB" id="A0A5B0P0E7"/>
<evidence type="ECO:0000313" key="3">
    <source>
        <dbReference type="Proteomes" id="UP000324748"/>
    </source>
</evidence>
<evidence type="ECO:0000313" key="2">
    <source>
        <dbReference type="EMBL" id="KAA1094382.1"/>
    </source>
</evidence>
<dbReference type="EMBL" id="VSWC01000079">
    <property type="protein sequence ID" value="KAA1094382.1"/>
    <property type="molecule type" value="Genomic_DNA"/>
</dbReference>
<accession>A0A5B0P0E7</accession>